<sequence>YLLALALVILAIIIVKGKPEDKSNIIIKLNQPLSYILLSFMVVLTVGAFTLLGYNCDRFSRDLATFTGLITSILLGVAITNYRLKFKHHLIMLLIILLVCIPLMMNTPIYKWLGDYTALRPCDIQAIEYLNTIPASQVEVQALPTVAPWIYQLYTSDNINYERVYDLEDYREADYILYRNNHMTYLTETLGAKDQIPLDNDILEHLEAVVRVTEFHSGSNIIQIYKVLK</sequence>
<proteinExistence type="predicted"/>
<gene>
    <name evidence="2" type="ORF">S03H2_44452</name>
</gene>
<protein>
    <submittedName>
        <fullName evidence="2">Uncharacterized protein</fullName>
    </submittedName>
</protein>
<name>X1J101_9ZZZZ</name>
<keyword evidence="1" id="KW-0812">Transmembrane</keyword>
<dbReference type="EMBL" id="BARU01027796">
    <property type="protein sequence ID" value="GAH63448.1"/>
    <property type="molecule type" value="Genomic_DNA"/>
</dbReference>
<feature type="non-terminal residue" evidence="2">
    <location>
        <position position="1"/>
    </location>
</feature>
<feature type="transmembrane region" description="Helical" evidence="1">
    <location>
        <begin position="66"/>
        <end position="84"/>
    </location>
</feature>
<feature type="transmembrane region" description="Helical" evidence="1">
    <location>
        <begin position="90"/>
        <end position="110"/>
    </location>
</feature>
<accession>X1J101</accession>
<comment type="caution">
    <text evidence="2">The sequence shown here is derived from an EMBL/GenBank/DDBJ whole genome shotgun (WGS) entry which is preliminary data.</text>
</comment>
<dbReference type="AlphaFoldDB" id="X1J101"/>
<keyword evidence="1" id="KW-0472">Membrane</keyword>
<keyword evidence="1" id="KW-1133">Transmembrane helix</keyword>
<evidence type="ECO:0000313" key="2">
    <source>
        <dbReference type="EMBL" id="GAH63448.1"/>
    </source>
</evidence>
<organism evidence="2">
    <name type="scientific">marine sediment metagenome</name>
    <dbReference type="NCBI Taxonomy" id="412755"/>
    <lineage>
        <taxon>unclassified sequences</taxon>
        <taxon>metagenomes</taxon>
        <taxon>ecological metagenomes</taxon>
    </lineage>
</organism>
<feature type="transmembrane region" description="Helical" evidence="1">
    <location>
        <begin position="33"/>
        <end position="54"/>
    </location>
</feature>
<reference evidence="2" key="1">
    <citation type="journal article" date="2014" name="Front. Microbiol.">
        <title>High frequency of phylogenetically diverse reductive dehalogenase-homologous genes in deep subseafloor sedimentary metagenomes.</title>
        <authorList>
            <person name="Kawai M."/>
            <person name="Futagami T."/>
            <person name="Toyoda A."/>
            <person name="Takaki Y."/>
            <person name="Nishi S."/>
            <person name="Hori S."/>
            <person name="Arai W."/>
            <person name="Tsubouchi T."/>
            <person name="Morono Y."/>
            <person name="Uchiyama I."/>
            <person name="Ito T."/>
            <person name="Fujiyama A."/>
            <person name="Inagaki F."/>
            <person name="Takami H."/>
        </authorList>
    </citation>
    <scope>NUCLEOTIDE SEQUENCE</scope>
    <source>
        <strain evidence="2">Expedition CK06-06</strain>
    </source>
</reference>
<evidence type="ECO:0000256" key="1">
    <source>
        <dbReference type="SAM" id="Phobius"/>
    </source>
</evidence>